<evidence type="ECO:0000313" key="1">
    <source>
        <dbReference type="EMBL" id="KZV42711.1"/>
    </source>
</evidence>
<reference evidence="1 2" key="1">
    <citation type="journal article" date="2015" name="Proc. Natl. Acad. Sci. U.S.A.">
        <title>The resurrection genome of Boea hygrometrica: A blueprint for survival of dehydration.</title>
        <authorList>
            <person name="Xiao L."/>
            <person name="Yang G."/>
            <person name="Zhang L."/>
            <person name="Yang X."/>
            <person name="Zhao S."/>
            <person name="Ji Z."/>
            <person name="Zhou Q."/>
            <person name="Hu M."/>
            <person name="Wang Y."/>
            <person name="Chen M."/>
            <person name="Xu Y."/>
            <person name="Jin H."/>
            <person name="Xiao X."/>
            <person name="Hu G."/>
            <person name="Bao F."/>
            <person name="Hu Y."/>
            <person name="Wan P."/>
            <person name="Li L."/>
            <person name="Deng X."/>
            <person name="Kuang T."/>
            <person name="Xiang C."/>
            <person name="Zhu J.K."/>
            <person name="Oliver M.J."/>
            <person name="He Y."/>
        </authorList>
    </citation>
    <scope>NUCLEOTIDE SEQUENCE [LARGE SCALE GENOMIC DNA]</scope>
    <source>
        <strain evidence="2">cv. XS01</strain>
    </source>
</reference>
<protein>
    <submittedName>
        <fullName evidence="1">Uncharacterized protein</fullName>
    </submittedName>
</protein>
<proteinExistence type="predicted"/>
<feature type="non-terminal residue" evidence="1">
    <location>
        <position position="1"/>
    </location>
</feature>
<dbReference type="EMBL" id="KQ998966">
    <property type="protein sequence ID" value="KZV42711.1"/>
    <property type="molecule type" value="Genomic_DNA"/>
</dbReference>
<dbReference type="AlphaFoldDB" id="A0A2Z7C9N4"/>
<accession>A0A2Z7C9N4</accession>
<gene>
    <name evidence="1" type="ORF">F511_29115</name>
</gene>
<dbReference type="Proteomes" id="UP000250235">
    <property type="component" value="Unassembled WGS sequence"/>
</dbReference>
<sequence>IFRLAGAGYKVRGRLTSPSLNSKIWTRLRVFLSAPLQRSPLVFEFWLAGGIPLNPYLKGQLWQTQWDRIPCELYFSTSSVTTQKCHGSSYMHSIKLVQNFTIFIFFVRSSTFCLISILADSADPSCVILPGLAYLIVKKIGSCNSCKFI</sequence>
<organism evidence="1 2">
    <name type="scientific">Dorcoceras hygrometricum</name>
    <dbReference type="NCBI Taxonomy" id="472368"/>
    <lineage>
        <taxon>Eukaryota</taxon>
        <taxon>Viridiplantae</taxon>
        <taxon>Streptophyta</taxon>
        <taxon>Embryophyta</taxon>
        <taxon>Tracheophyta</taxon>
        <taxon>Spermatophyta</taxon>
        <taxon>Magnoliopsida</taxon>
        <taxon>eudicotyledons</taxon>
        <taxon>Gunneridae</taxon>
        <taxon>Pentapetalae</taxon>
        <taxon>asterids</taxon>
        <taxon>lamiids</taxon>
        <taxon>Lamiales</taxon>
        <taxon>Gesneriaceae</taxon>
        <taxon>Didymocarpoideae</taxon>
        <taxon>Trichosporeae</taxon>
        <taxon>Loxocarpinae</taxon>
        <taxon>Dorcoceras</taxon>
    </lineage>
</organism>
<dbReference type="OrthoDB" id="1750590at2759"/>
<keyword evidence="2" id="KW-1185">Reference proteome</keyword>
<evidence type="ECO:0000313" key="2">
    <source>
        <dbReference type="Proteomes" id="UP000250235"/>
    </source>
</evidence>
<name>A0A2Z7C9N4_9LAMI</name>